<dbReference type="KEGG" id="bcel:BcellWH2_02463"/>
<dbReference type="EMBL" id="CP012801">
    <property type="protein sequence ID" value="ALJ59702.1"/>
    <property type="molecule type" value="Genomic_DNA"/>
</dbReference>
<protein>
    <submittedName>
        <fullName evidence="4">Putative glycosyltransferase EpsH</fullName>
        <ecNumber evidence="4">2.4.-.-</ecNumber>
    </submittedName>
</protein>
<sequence length="322" mass="37190">MPQVAIIIPVHNTAAYLKRCVESVRNQTLKDIEIILVDNLSSDGSAQICDDYVLVDSRIRTLHLTVAGLSVARNAGIAASVAPYIGFVDSDDWIEATMYEDLLKTLVSCGADMSYCNYCYEYADGHKEQLYPNSGKIYSLMPKDVVRDILLDKVSSSSCTKLFKRNLFDSFTFPEGVCYEDHLTVYKWASKCKKIGWIDKSYYNYLQREGSICHSPDLRKLYDYFLAEYDRLAFVESTTLFNTKERGILTARVVGHCLWIFNTFIRKSNHTLYKQEMKAMKLRLHDFLSLSKDVIGPQSYKRLRKISYFWPLYYLTHCSKKK</sequence>
<keyword evidence="2 4" id="KW-0808">Transferase</keyword>
<gene>
    <name evidence="4" type="primary">epsH_3</name>
    <name evidence="4" type="ORF">BcellWH2_02463</name>
</gene>
<dbReference type="Gene3D" id="3.90.550.10">
    <property type="entry name" value="Spore Coat Polysaccharide Biosynthesis Protein SpsA, Chain A"/>
    <property type="match status" value="1"/>
</dbReference>
<name>A0A0P0GI64_9BACE</name>
<dbReference type="InterPro" id="IPR001173">
    <property type="entry name" value="Glyco_trans_2-like"/>
</dbReference>
<dbReference type="Pfam" id="PF00535">
    <property type="entry name" value="Glycos_transf_2"/>
    <property type="match status" value="1"/>
</dbReference>
<evidence type="ECO:0000256" key="1">
    <source>
        <dbReference type="ARBA" id="ARBA00022676"/>
    </source>
</evidence>
<evidence type="ECO:0000313" key="4">
    <source>
        <dbReference type="EMBL" id="ALJ59702.1"/>
    </source>
</evidence>
<proteinExistence type="predicted"/>
<dbReference type="RefSeq" id="WP_236707662.1">
    <property type="nucleotide sequence ID" value="NZ_CP012801.1"/>
</dbReference>
<dbReference type="PANTHER" id="PTHR22916">
    <property type="entry name" value="GLYCOSYLTRANSFERASE"/>
    <property type="match status" value="1"/>
</dbReference>
<dbReference type="PANTHER" id="PTHR22916:SF51">
    <property type="entry name" value="GLYCOSYLTRANSFERASE EPSH-RELATED"/>
    <property type="match status" value="1"/>
</dbReference>
<evidence type="ECO:0000256" key="2">
    <source>
        <dbReference type="ARBA" id="ARBA00022679"/>
    </source>
</evidence>
<dbReference type="SUPFAM" id="SSF53448">
    <property type="entry name" value="Nucleotide-diphospho-sugar transferases"/>
    <property type="match status" value="1"/>
</dbReference>
<dbReference type="InterPro" id="IPR029044">
    <property type="entry name" value="Nucleotide-diphossugar_trans"/>
</dbReference>
<dbReference type="EC" id="2.4.-.-" evidence="4"/>
<organism evidence="4 5">
    <name type="scientific">Bacteroides cellulosilyticus</name>
    <dbReference type="NCBI Taxonomy" id="246787"/>
    <lineage>
        <taxon>Bacteria</taxon>
        <taxon>Pseudomonadati</taxon>
        <taxon>Bacteroidota</taxon>
        <taxon>Bacteroidia</taxon>
        <taxon>Bacteroidales</taxon>
        <taxon>Bacteroidaceae</taxon>
        <taxon>Bacteroides</taxon>
    </lineage>
</organism>
<evidence type="ECO:0000313" key="5">
    <source>
        <dbReference type="Proteomes" id="UP000061809"/>
    </source>
</evidence>
<dbReference type="GO" id="GO:0016758">
    <property type="term" value="F:hexosyltransferase activity"/>
    <property type="evidence" value="ECO:0007669"/>
    <property type="project" value="UniProtKB-ARBA"/>
</dbReference>
<accession>A0A0P0GI64</accession>
<keyword evidence="1 4" id="KW-0328">Glycosyltransferase</keyword>
<reference evidence="4 5" key="1">
    <citation type="journal article" date="2015" name="Science">
        <title>Genetic determinants of in vivo fitness and diet responsiveness in multiple human gut Bacteroides.</title>
        <authorList>
            <person name="Wu M."/>
            <person name="McNulty N.P."/>
            <person name="Rodionov D.A."/>
            <person name="Khoroshkin M.S."/>
            <person name="Griffin N.W."/>
            <person name="Cheng J."/>
            <person name="Latreille P."/>
            <person name="Kerstetter R.A."/>
            <person name="Terrapon N."/>
            <person name="Henrissat B."/>
            <person name="Osterman A.L."/>
            <person name="Gordon J.I."/>
        </authorList>
    </citation>
    <scope>NUCLEOTIDE SEQUENCE [LARGE SCALE GENOMIC DNA]</scope>
    <source>
        <strain evidence="4 5">WH2</strain>
    </source>
</reference>
<dbReference type="AlphaFoldDB" id="A0A0P0GI64"/>
<evidence type="ECO:0000259" key="3">
    <source>
        <dbReference type="Pfam" id="PF00535"/>
    </source>
</evidence>
<dbReference type="CDD" id="cd00761">
    <property type="entry name" value="Glyco_tranf_GTA_type"/>
    <property type="match status" value="1"/>
</dbReference>
<feature type="domain" description="Glycosyltransferase 2-like" evidence="3">
    <location>
        <begin position="6"/>
        <end position="148"/>
    </location>
</feature>
<dbReference type="Proteomes" id="UP000061809">
    <property type="component" value="Chromosome"/>
</dbReference>
<dbReference type="PATRIC" id="fig|246787.4.peg.2535"/>